<sequence length="92" mass="10589">MCEGPSFRLGFKGAYLFHYSLRQHHSSLRVPIGRARPTAVDTDTRSIYRTTCRVSGSGWFHTDRSCHILFRWPSARVIAGPNCYCCWVRPVK</sequence>
<keyword evidence="2" id="KW-1185">Reference proteome</keyword>
<dbReference type="EMBL" id="CAAALY010035963">
    <property type="protein sequence ID" value="VEL18178.1"/>
    <property type="molecule type" value="Genomic_DNA"/>
</dbReference>
<evidence type="ECO:0000313" key="2">
    <source>
        <dbReference type="Proteomes" id="UP000784294"/>
    </source>
</evidence>
<organism evidence="1 2">
    <name type="scientific">Protopolystoma xenopodis</name>
    <dbReference type="NCBI Taxonomy" id="117903"/>
    <lineage>
        <taxon>Eukaryota</taxon>
        <taxon>Metazoa</taxon>
        <taxon>Spiralia</taxon>
        <taxon>Lophotrochozoa</taxon>
        <taxon>Platyhelminthes</taxon>
        <taxon>Monogenea</taxon>
        <taxon>Polyopisthocotylea</taxon>
        <taxon>Polystomatidea</taxon>
        <taxon>Polystomatidae</taxon>
        <taxon>Protopolystoma</taxon>
    </lineage>
</organism>
<name>A0A448WR86_9PLAT</name>
<accession>A0A448WR86</accession>
<dbReference type="Proteomes" id="UP000784294">
    <property type="component" value="Unassembled WGS sequence"/>
</dbReference>
<protein>
    <submittedName>
        <fullName evidence="1">Uncharacterized protein</fullName>
    </submittedName>
</protein>
<reference evidence="1" key="1">
    <citation type="submission" date="2018-11" db="EMBL/GenBank/DDBJ databases">
        <authorList>
            <consortium name="Pathogen Informatics"/>
        </authorList>
    </citation>
    <scope>NUCLEOTIDE SEQUENCE</scope>
</reference>
<dbReference type="AlphaFoldDB" id="A0A448WR86"/>
<proteinExistence type="predicted"/>
<comment type="caution">
    <text evidence="1">The sequence shown here is derived from an EMBL/GenBank/DDBJ whole genome shotgun (WGS) entry which is preliminary data.</text>
</comment>
<evidence type="ECO:0000313" key="1">
    <source>
        <dbReference type="EMBL" id="VEL18178.1"/>
    </source>
</evidence>
<gene>
    <name evidence="1" type="ORF">PXEA_LOCUS11618</name>
</gene>